<dbReference type="EMBL" id="KN818425">
    <property type="protein sequence ID" value="KIL56373.1"/>
    <property type="molecule type" value="Genomic_DNA"/>
</dbReference>
<sequence>MIVDYRSEEFNVSLLFLDKLKTIEIWETGSGVKTRLAMWTKSRVPSSLHDPLLPLITYDSVLSDGDAEYSWRIVQTQGPENEAITRLSQVAGHDSVNYIVQRCKLRPDVRIAYPLTSRERMSGRLFTFPPLPSKTCFPVHIHALFALTSSRQSLRNPNETGIMQGSDNGVLIKWNQLLFHHYRPQTWDYLLKTLAEDASCSDILDAWPPYCSSVTSGDGVYWQDILSNTFKVIVGSQLKDWPTVTAQGTTNYIDLKSSLIVARGEVDADVLVVLAELGLTCVQLPQSLLDLVDDSMAKLSSSVAHERLQGVGAFDRLSADKRALVCKYLLSDTPDESKTINTLMA</sequence>
<keyword evidence="2" id="KW-1185">Reference proteome</keyword>
<reference evidence="1 2" key="1">
    <citation type="submission" date="2014-04" db="EMBL/GenBank/DDBJ databases">
        <title>Evolutionary Origins and Diversification of the Mycorrhizal Mutualists.</title>
        <authorList>
            <consortium name="DOE Joint Genome Institute"/>
            <consortium name="Mycorrhizal Genomics Consortium"/>
            <person name="Kohler A."/>
            <person name="Kuo A."/>
            <person name="Nagy L.G."/>
            <person name="Floudas D."/>
            <person name="Copeland A."/>
            <person name="Barry K.W."/>
            <person name="Cichocki N."/>
            <person name="Veneault-Fourrey C."/>
            <person name="LaButti K."/>
            <person name="Lindquist E.A."/>
            <person name="Lipzen A."/>
            <person name="Lundell T."/>
            <person name="Morin E."/>
            <person name="Murat C."/>
            <person name="Riley R."/>
            <person name="Ohm R."/>
            <person name="Sun H."/>
            <person name="Tunlid A."/>
            <person name="Henrissat B."/>
            <person name="Grigoriev I.V."/>
            <person name="Hibbett D.S."/>
            <person name="Martin F."/>
        </authorList>
    </citation>
    <scope>NUCLEOTIDE SEQUENCE [LARGE SCALE GENOMIC DNA]</scope>
    <source>
        <strain evidence="1 2">Koide BX008</strain>
    </source>
</reference>
<dbReference type="OrthoDB" id="1262810at2759"/>
<name>A0A0C2WJP3_AMAMK</name>
<dbReference type="Proteomes" id="UP000054549">
    <property type="component" value="Unassembled WGS sequence"/>
</dbReference>
<evidence type="ECO:0000313" key="2">
    <source>
        <dbReference type="Proteomes" id="UP000054549"/>
    </source>
</evidence>
<dbReference type="AlphaFoldDB" id="A0A0C2WJP3"/>
<dbReference type="InParanoid" id="A0A0C2WJP3"/>
<gene>
    <name evidence="1" type="ORF">M378DRAFT_172763</name>
</gene>
<proteinExistence type="predicted"/>
<protein>
    <submittedName>
        <fullName evidence="1">Uncharacterized protein</fullName>
    </submittedName>
</protein>
<dbReference type="STRING" id="946122.A0A0C2WJP3"/>
<dbReference type="PANTHER" id="PTHR46919">
    <property type="entry name" value="ZINC FINGER, C3HC4 TYPE (RING FINGER) FAMILY PROTEIN"/>
    <property type="match status" value="1"/>
</dbReference>
<organism evidence="1 2">
    <name type="scientific">Amanita muscaria (strain Koide BX008)</name>
    <dbReference type="NCBI Taxonomy" id="946122"/>
    <lineage>
        <taxon>Eukaryota</taxon>
        <taxon>Fungi</taxon>
        <taxon>Dikarya</taxon>
        <taxon>Basidiomycota</taxon>
        <taxon>Agaricomycotina</taxon>
        <taxon>Agaricomycetes</taxon>
        <taxon>Agaricomycetidae</taxon>
        <taxon>Agaricales</taxon>
        <taxon>Pluteineae</taxon>
        <taxon>Amanitaceae</taxon>
        <taxon>Amanita</taxon>
    </lineage>
</organism>
<accession>A0A0C2WJP3</accession>
<dbReference type="HOGENOM" id="CLU_804025_0_0_1"/>
<evidence type="ECO:0000313" key="1">
    <source>
        <dbReference type="EMBL" id="KIL56373.1"/>
    </source>
</evidence>
<dbReference type="PANTHER" id="PTHR46919:SF2">
    <property type="entry name" value="SACSIN"/>
    <property type="match status" value="1"/>
</dbReference>